<dbReference type="InterPro" id="IPR003094">
    <property type="entry name" value="6Pfruct_kin"/>
</dbReference>
<evidence type="ECO:0000256" key="3">
    <source>
        <dbReference type="SAM" id="MobiDB-lite"/>
    </source>
</evidence>
<dbReference type="InterPro" id="IPR029033">
    <property type="entry name" value="His_PPase_superfam"/>
</dbReference>
<dbReference type="Gene3D" id="3.40.50.300">
    <property type="entry name" value="P-loop containing nucleotide triphosphate hydrolases"/>
    <property type="match status" value="1"/>
</dbReference>
<dbReference type="AlphaFoldDB" id="A0A3N4ICD8"/>
<accession>A0A3N4ICD8</accession>
<evidence type="ECO:0000256" key="2">
    <source>
        <dbReference type="ARBA" id="ARBA00022840"/>
    </source>
</evidence>
<keyword evidence="5" id="KW-0808">Transferase</keyword>
<reference evidence="5 6" key="1">
    <citation type="journal article" date="2018" name="Nat. Ecol. Evol.">
        <title>Pezizomycetes genomes reveal the molecular basis of ectomycorrhizal truffle lifestyle.</title>
        <authorList>
            <person name="Murat C."/>
            <person name="Payen T."/>
            <person name="Noel B."/>
            <person name="Kuo A."/>
            <person name="Morin E."/>
            <person name="Chen J."/>
            <person name="Kohler A."/>
            <person name="Krizsan K."/>
            <person name="Balestrini R."/>
            <person name="Da Silva C."/>
            <person name="Montanini B."/>
            <person name="Hainaut M."/>
            <person name="Levati E."/>
            <person name="Barry K.W."/>
            <person name="Belfiori B."/>
            <person name="Cichocki N."/>
            <person name="Clum A."/>
            <person name="Dockter R.B."/>
            <person name="Fauchery L."/>
            <person name="Guy J."/>
            <person name="Iotti M."/>
            <person name="Le Tacon F."/>
            <person name="Lindquist E.A."/>
            <person name="Lipzen A."/>
            <person name="Malagnac F."/>
            <person name="Mello A."/>
            <person name="Molinier V."/>
            <person name="Miyauchi S."/>
            <person name="Poulain J."/>
            <person name="Riccioni C."/>
            <person name="Rubini A."/>
            <person name="Sitrit Y."/>
            <person name="Splivallo R."/>
            <person name="Traeger S."/>
            <person name="Wang M."/>
            <person name="Zifcakova L."/>
            <person name="Wipf D."/>
            <person name="Zambonelli A."/>
            <person name="Paolocci F."/>
            <person name="Nowrousian M."/>
            <person name="Ottonello S."/>
            <person name="Baldrian P."/>
            <person name="Spatafora J.W."/>
            <person name="Henrissat B."/>
            <person name="Nagy L.G."/>
            <person name="Aury J.M."/>
            <person name="Wincker P."/>
            <person name="Grigoriev I.V."/>
            <person name="Bonfante P."/>
            <person name="Martin F.M."/>
        </authorList>
    </citation>
    <scope>NUCLEOTIDE SEQUENCE [LARGE SCALE GENOMIC DNA]</scope>
    <source>
        <strain evidence="5 6">RN42</strain>
    </source>
</reference>
<dbReference type="InterPro" id="IPR013079">
    <property type="entry name" value="6Phosfructo_kin"/>
</dbReference>
<keyword evidence="2" id="KW-0067">ATP-binding</keyword>
<dbReference type="Pfam" id="PF01591">
    <property type="entry name" value="6PF2K"/>
    <property type="match status" value="1"/>
</dbReference>
<dbReference type="GO" id="GO:0006003">
    <property type="term" value="P:fructose 2,6-bisphosphate metabolic process"/>
    <property type="evidence" value="ECO:0007669"/>
    <property type="project" value="InterPro"/>
</dbReference>
<dbReference type="Gene3D" id="3.40.50.1240">
    <property type="entry name" value="Phosphoglycerate mutase-like"/>
    <property type="match status" value="1"/>
</dbReference>
<dbReference type="GO" id="GO:0005524">
    <property type="term" value="F:ATP binding"/>
    <property type="evidence" value="ECO:0007669"/>
    <property type="project" value="UniProtKB-KW"/>
</dbReference>
<evidence type="ECO:0000259" key="4">
    <source>
        <dbReference type="Pfam" id="PF01591"/>
    </source>
</evidence>
<proteinExistence type="predicted"/>
<gene>
    <name evidence="5" type="ORF">BJ508DRAFT_413098</name>
</gene>
<dbReference type="OrthoDB" id="267323at2759"/>
<protein>
    <submittedName>
        <fullName evidence="5">Putative 6-phosphofructo-2-kinase</fullName>
    </submittedName>
</protein>
<dbReference type="SMART" id="SM00855">
    <property type="entry name" value="PGAM"/>
    <property type="match status" value="1"/>
</dbReference>
<keyword evidence="6" id="KW-1185">Reference proteome</keyword>
<organism evidence="5 6">
    <name type="scientific">Ascobolus immersus RN42</name>
    <dbReference type="NCBI Taxonomy" id="1160509"/>
    <lineage>
        <taxon>Eukaryota</taxon>
        <taxon>Fungi</taxon>
        <taxon>Dikarya</taxon>
        <taxon>Ascomycota</taxon>
        <taxon>Pezizomycotina</taxon>
        <taxon>Pezizomycetes</taxon>
        <taxon>Pezizales</taxon>
        <taxon>Ascobolaceae</taxon>
        <taxon>Ascobolus</taxon>
    </lineage>
</organism>
<sequence>MDSAGNPASQPPVYESPLCAEELETESLPTAGQISPPPLRRGFSSPEASISAIDFSSPPPPSRALDYLANTIQKNQIGIDIDAIHEAPLGSSMAPAQLYSTTSGRLYHAGKILVVTVGLPARGKTHISVAMTRYLRWMGVKTQPFHLGDYRRKVLGPGAELPEDYFFVKAGASTVKLRQRVVAACKEDVYRFLEQEGGQVAIYDAVNPLAGGRINLKKEFEKRGIQTLFIESFCDDERLIEENVRNVKISSPDYIGWKPEDAVKDYLNRINSKIPHFETMSREENLNYIKMVNAGESLEINNCRMIGYLLNRIVFYLMNLHIKTHVTYFVRAGECNEEDLYRTDSSLSESGVSYAQRMTKALLAHRKKEHETFIAQGGNPDALKPLTIWTSTRRRTVETGQYFPESYKRKQRPQLSQLNPGDLEGTTIEEIVAKYPEEAIKHKADPYHHRYPRAESYHDLAQRLEPIILELEREKSDLLIIAHESVLRVLYGYLMASRTEDIPFLEFTRDEIVEIIPASYQNVARRVKISDAVVDEA</sequence>
<dbReference type="EMBL" id="ML119662">
    <property type="protein sequence ID" value="RPA83745.1"/>
    <property type="molecule type" value="Genomic_DNA"/>
</dbReference>
<feature type="region of interest" description="Disordered" evidence="3">
    <location>
        <begin position="1"/>
        <end position="45"/>
    </location>
</feature>
<dbReference type="InterPro" id="IPR013078">
    <property type="entry name" value="His_Pase_superF_clade-1"/>
</dbReference>
<keyword evidence="1" id="KW-0547">Nucleotide-binding</keyword>
<dbReference type="PANTHER" id="PTHR10606">
    <property type="entry name" value="6-PHOSPHOFRUCTO-2-KINASE/FRUCTOSE-2,6-BISPHOSPHATASE"/>
    <property type="match status" value="1"/>
</dbReference>
<dbReference type="Proteomes" id="UP000275078">
    <property type="component" value="Unassembled WGS sequence"/>
</dbReference>
<dbReference type="SUPFAM" id="SSF52540">
    <property type="entry name" value="P-loop containing nucleoside triphosphate hydrolases"/>
    <property type="match status" value="1"/>
</dbReference>
<dbReference type="GO" id="GO:0006000">
    <property type="term" value="P:fructose metabolic process"/>
    <property type="evidence" value="ECO:0007669"/>
    <property type="project" value="InterPro"/>
</dbReference>
<dbReference type="InterPro" id="IPR027417">
    <property type="entry name" value="P-loop_NTPase"/>
</dbReference>
<dbReference type="GO" id="GO:0004331">
    <property type="term" value="F:fructose-2,6-bisphosphate 2-phosphatase activity"/>
    <property type="evidence" value="ECO:0007669"/>
    <property type="project" value="TreeGrafter"/>
</dbReference>
<dbReference type="FunFam" id="3.40.50.300:FF:001280">
    <property type="entry name" value="Related to 6-phosphofructo-2-kinase"/>
    <property type="match status" value="1"/>
</dbReference>
<dbReference type="SUPFAM" id="SSF53254">
    <property type="entry name" value="Phosphoglycerate mutase-like"/>
    <property type="match status" value="1"/>
</dbReference>
<dbReference type="GO" id="GO:0005829">
    <property type="term" value="C:cytosol"/>
    <property type="evidence" value="ECO:0007669"/>
    <property type="project" value="TreeGrafter"/>
</dbReference>
<dbReference type="STRING" id="1160509.A0A3N4ICD8"/>
<evidence type="ECO:0000256" key="1">
    <source>
        <dbReference type="ARBA" id="ARBA00022741"/>
    </source>
</evidence>
<dbReference type="PANTHER" id="PTHR10606:SF39">
    <property type="entry name" value="6-PHOSPHOFRUCTO-2-KINASE_FRUCTOSE-2,6-BISPHOSPHATASE YLR345W-RELATED"/>
    <property type="match status" value="1"/>
</dbReference>
<dbReference type="Pfam" id="PF00300">
    <property type="entry name" value="His_Phos_1"/>
    <property type="match status" value="1"/>
</dbReference>
<feature type="domain" description="6-phosphofructo-2-kinase" evidence="4">
    <location>
        <begin position="103"/>
        <end position="323"/>
    </location>
</feature>
<evidence type="ECO:0000313" key="5">
    <source>
        <dbReference type="EMBL" id="RPA83745.1"/>
    </source>
</evidence>
<dbReference type="CDD" id="cd07040">
    <property type="entry name" value="HP"/>
    <property type="match status" value="1"/>
</dbReference>
<dbReference type="GO" id="GO:0003873">
    <property type="term" value="F:6-phosphofructo-2-kinase activity"/>
    <property type="evidence" value="ECO:0007669"/>
    <property type="project" value="InterPro"/>
</dbReference>
<name>A0A3N4ICD8_ASCIM</name>
<evidence type="ECO:0000313" key="6">
    <source>
        <dbReference type="Proteomes" id="UP000275078"/>
    </source>
</evidence>
<keyword evidence="5" id="KW-0418">Kinase</keyword>
<dbReference type="PRINTS" id="PR00991">
    <property type="entry name" value="6PFRUCTKNASE"/>
</dbReference>